<keyword evidence="3" id="KW-1185">Reference proteome</keyword>
<protein>
    <recommendedName>
        <fullName evidence="4">Secreted protein</fullName>
    </recommendedName>
</protein>
<dbReference type="OMA" id="RCENVHG"/>
<evidence type="ECO:0000256" key="1">
    <source>
        <dbReference type="SAM" id="SignalP"/>
    </source>
</evidence>
<dbReference type="GeneTree" id="ENSGT00940000178145"/>
<dbReference type="Ensembl" id="ENSXMAT00000037294.1">
    <property type="protein sequence ID" value="ENSXMAP00000036224.1"/>
    <property type="gene ID" value="ENSXMAG00000028222.1"/>
</dbReference>
<reference evidence="3" key="1">
    <citation type="submission" date="2012-01" db="EMBL/GenBank/DDBJ databases">
        <authorList>
            <person name="Walter R."/>
            <person name="Schartl M."/>
            <person name="Warren W."/>
        </authorList>
    </citation>
    <scope>NUCLEOTIDE SEQUENCE [LARGE SCALE GENOMIC DNA]</scope>
    <source>
        <strain evidence="3">JP 163 A</strain>
    </source>
</reference>
<keyword evidence="1" id="KW-0732">Signal</keyword>
<organism evidence="2 3">
    <name type="scientific">Xiphophorus maculatus</name>
    <name type="common">Southern platyfish</name>
    <name type="synonym">Platypoecilus maculatus</name>
    <dbReference type="NCBI Taxonomy" id="8083"/>
    <lineage>
        <taxon>Eukaryota</taxon>
        <taxon>Metazoa</taxon>
        <taxon>Chordata</taxon>
        <taxon>Craniata</taxon>
        <taxon>Vertebrata</taxon>
        <taxon>Euteleostomi</taxon>
        <taxon>Actinopterygii</taxon>
        <taxon>Neopterygii</taxon>
        <taxon>Teleostei</taxon>
        <taxon>Neoteleostei</taxon>
        <taxon>Acanthomorphata</taxon>
        <taxon>Ovalentaria</taxon>
        <taxon>Atherinomorphae</taxon>
        <taxon>Cyprinodontiformes</taxon>
        <taxon>Poeciliidae</taxon>
        <taxon>Poeciliinae</taxon>
        <taxon>Xiphophorus</taxon>
    </lineage>
</organism>
<evidence type="ECO:0008006" key="4">
    <source>
        <dbReference type="Google" id="ProtNLM"/>
    </source>
</evidence>
<feature type="chain" id="PRO_5017180816" description="Secreted protein" evidence="1">
    <location>
        <begin position="25"/>
        <end position="69"/>
    </location>
</feature>
<feature type="signal peptide" evidence="1">
    <location>
        <begin position="1"/>
        <end position="24"/>
    </location>
</feature>
<reference evidence="2" key="3">
    <citation type="submission" date="2025-08" db="UniProtKB">
        <authorList>
            <consortium name="Ensembl"/>
        </authorList>
    </citation>
    <scope>IDENTIFICATION</scope>
    <source>
        <strain evidence="2">JP 163 A</strain>
    </source>
</reference>
<dbReference type="AlphaFoldDB" id="A0A3B5QYJ3"/>
<proteinExistence type="predicted"/>
<sequence length="69" mass="7872">MKRCENVHGVIWLVAWFCLPDTLSPPGLKPWGSPHHWCLDSSPGKRSKCMHWRKSHVAPLGNMVSRTHS</sequence>
<evidence type="ECO:0000313" key="2">
    <source>
        <dbReference type="Ensembl" id="ENSXMAP00000036224.1"/>
    </source>
</evidence>
<dbReference type="InParanoid" id="A0A3B5QYJ3"/>
<reference evidence="3" key="2">
    <citation type="journal article" date="2013" name="Nat. Genet.">
        <title>The genome of the platyfish, Xiphophorus maculatus, provides insights into evolutionary adaptation and several complex traits.</title>
        <authorList>
            <person name="Schartl M."/>
            <person name="Walter R.B."/>
            <person name="Shen Y."/>
            <person name="Garcia T."/>
            <person name="Catchen J."/>
            <person name="Amores A."/>
            <person name="Braasch I."/>
            <person name="Chalopin D."/>
            <person name="Volff J.N."/>
            <person name="Lesch K.P."/>
            <person name="Bisazza A."/>
            <person name="Minx P."/>
            <person name="Hillier L."/>
            <person name="Wilson R.K."/>
            <person name="Fuerstenberg S."/>
            <person name="Boore J."/>
            <person name="Searle S."/>
            <person name="Postlethwait J.H."/>
            <person name="Warren W.C."/>
        </authorList>
    </citation>
    <scope>NUCLEOTIDE SEQUENCE [LARGE SCALE GENOMIC DNA]</scope>
    <source>
        <strain evidence="3">JP 163 A</strain>
    </source>
</reference>
<reference evidence="2" key="4">
    <citation type="submission" date="2025-09" db="UniProtKB">
        <authorList>
            <consortium name="Ensembl"/>
        </authorList>
    </citation>
    <scope>IDENTIFICATION</scope>
    <source>
        <strain evidence="2">JP 163 A</strain>
    </source>
</reference>
<evidence type="ECO:0000313" key="3">
    <source>
        <dbReference type="Proteomes" id="UP000002852"/>
    </source>
</evidence>
<name>A0A3B5QYJ3_XIPMA</name>
<dbReference type="Proteomes" id="UP000002852">
    <property type="component" value="Unassembled WGS sequence"/>
</dbReference>
<accession>A0A3B5QYJ3</accession>